<evidence type="ECO:0000313" key="1">
    <source>
        <dbReference type="EMBL" id="GEU48533.1"/>
    </source>
</evidence>
<protein>
    <submittedName>
        <fullName evidence="1">Uncharacterized protein</fullName>
    </submittedName>
</protein>
<reference evidence="1" key="1">
    <citation type="journal article" date="2019" name="Sci. Rep.">
        <title>Draft genome of Tanacetum cinerariifolium, the natural source of mosquito coil.</title>
        <authorList>
            <person name="Yamashiro T."/>
            <person name="Shiraishi A."/>
            <person name="Satake H."/>
            <person name="Nakayama K."/>
        </authorList>
    </citation>
    <scope>NUCLEOTIDE SEQUENCE</scope>
</reference>
<dbReference type="EMBL" id="BKCJ010002434">
    <property type="protein sequence ID" value="GEU48533.1"/>
    <property type="molecule type" value="Genomic_DNA"/>
</dbReference>
<dbReference type="AlphaFoldDB" id="A0A6L2KGB4"/>
<organism evidence="1">
    <name type="scientific">Tanacetum cinerariifolium</name>
    <name type="common">Dalmatian daisy</name>
    <name type="synonym">Chrysanthemum cinerariifolium</name>
    <dbReference type="NCBI Taxonomy" id="118510"/>
    <lineage>
        <taxon>Eukaryota</taxon>
        <taxon>Viridiplantae</taxon>
        <taxon>Streptophyta</taxon>
        <taxon>Embryophyta</taxon>
        <taxon>Tracheophyta</taxon>
        <taxon>Spermatophyta</taxon>
        <taxon>Magnoliopsida</taxon>
        <taxon>eudicotyledons</taxon>
        <taxon>Gunneridae</taxon>
        <taxon>Pentapetalae</taxon>
        <taxon>asterids</taxon>
        <taxon>campanulids</taxon>
        <taxon>Asterales</taxon>
        <taxon>Asteraceae</taxon>
        <taxon>Asteroideae</taxon>
        <taxon>Anthemideae</taxon>
        <taxon>Anthemidinae</taxon>
        <taxon>Tanacetum</taxon>
    </lineage>
</organism>
<sequence length="451" mass="51503">MKFNYDYEDMELDEEAGYTTDDESVMKMEKHMSKQEEKNKEDALIAIIKSIREECTIVHKNKQIRVAELDLKKSSKAVKDTVNNDSFQNNLSSLEELTLGSFLLPFTINNYNSYAMANIDILDSFDVEYEYAKEIKNSYSQRFNEYKRAFDNKVENLSNEYTLRIEKGYLLDDVCEKCEQYHKKIIDSWYDVGYEEEELWLNPFGCAKLTTFIIMRKAYGCEPSVDLFRDGLKPSWEFNQQRLAIIVGGKDDDDLAFLPKDPSLGFSIGSLSSLVNTKLSKDVKEPKVQPAKVTADSGKSPKAGVFVVHPGSVAVRIKEKKCKMRGGSLWPPVKRKLAFGASSSCVVSAKTSASKDVAFILSIFDDDEVNRRARKFLQVIEKMRGEADVIKARERSREEECEEIRVKCEAAMKEFDQNPAIPAPREKISSLTADVKEHKGNLDRMMQESQK</sequence>
<name>A0A6L2KGB4_TANCI</name>
<comment type="caution">
    <text evidence="1">The sequence shown here is derived from an EMBL/GenBank/DDBJ whole genome shotgun (WGS) entry which is preliminary data.</text>
</comment>
<gene>
    <name evidence="1" type="ORF">Tci_020511</name>
</gene>
<accession>A0A6L2KGB4</accession>
<proteinExistence type="predicted"/>